<reference evidence="2 3" key="1">
    <citation type="submission" date="2023-04" db="EMBL/GenBank/DDBJ databases">
        <title>Genome of Basidiobolus ranarum AG-B5.</title>
        <authorList>
            <person name="Stajich J.E."/>
            <person name="Carter-House D."/>
            <person name="Gryganskyi A."/>
        </authorList>
    </citation>
    <scope>NUCLEOTIDE SEQUENCE [LARGE SCALE GENOMIC DNA]</scope>
    <source>
        <strain evidence="2 3">AG-B5</strain>
    </source>
</reference>
<proteinExistence type="predicted"/>
<keyword evidence="3" id="KW-1185">Reference proteome</keyword>
<dbReference type="EMBL" id="JASJQH010006107">
    <property type="protein sequence ID" value="KAK9737914.1"/>
    <property type="molecule type" value="Genomic_DNA"/>
</dbReference>
<keyword evidence="1" id="KW-0472">Membrane</keyword>
<evidence type="ECO:0000256" key="1">
    <source>
        <dbReference type="SAM" id="Phobius"/>
    </source>
</evidence>
<keyword evidence="1" id="KW-0812">Transmembrane</keyword>
<evidence type="ECO:0000313" key="3">
    <source>
        <dbReference type="Proteomes" id="UP001479436"/>
    </source>
</evidence>
<comment type="caution">
    <text evidence="2">The sequence shown here is derived from an EMBL/GenBank/DDBJ whole genome shotgun (WGS) entry which is preliminary data.</text>
</comment>
<sequence length="108" mass="12560">MILSKYIVYGLRLDKIVALQMESLIVSCFILLSFFLLFVLVLLLGPKTNSRTNFFGWLYSSLVEEFANDISHLLVPILGRRQIQNIQRLYSYLILEANPLLQSLYFIL</sequence>
<organism evidence="2 3">
    <name type="scientific">Basidiobolus ranarum</name>
    <dbReference type="NCBI Taxonomy" id="34480"/>
    <lineage>
        <taxon>Eukaryota</taxon>
        <taxon>Fungi</taxon>
        <taxon>Fungi incertae sedis</taxon>
        <taxon>Zoopagomycota</taxon>
        <taxon>Entomophthoromycotina</taxon>
        <taxon>Basidiobolomycetes</taxon>
        <taxon>Basidiobolales</taxon>
        <taxon>Basidiobolaceae</taxon>
        <taxon>Basidiobolus</taxon>
    </lineage>
</organism>
<keyword evidence="1" id="KW-1133">Transmembrane helix</keyword>
<evidence type="ECO:0000313" key="2">
    <source>
        <dbReference type="EMBL" id="KAK9737914.1"/>
    </source>
</evidence>
<accession>A0ABR2WC57</accession>
<name>A0ABR2WC57_9FUNG</name>
<feature type="transmembrane region" description="Helical" evidence="1">
    <location>
        <begin position="24"/>
        <end position="44"/>
    </location>
</feature>
<gene>
    <name evidence="2" type="ORF">K7432_018460</name>
</gene>
<protein>
    <submittedName>
        <fullName evidence="2">Uncharacterized protein</fullName>
    </submittedName>
</protein>
<feature type="non-terminal residue" evidence="2">
    <location>
        <position position="108"/>
    </location>
</feature>
<dbReference type="Proteomes" id="UP001479436">
    <property type="component" value="Unassembled WGS sequence"/>
</dbReference>